<reference evidence="2" key="2">
    <citation type="submission" date="2025-08" db="UniProtKB">
        <authorList>
            <consortium name="Ensembl"/>
        </authorList>
    </citation>
    <scope>IDENTIFICATION</scope>
</reference>
<reference evidence="2 3" key="1">
    <citation type="submission" date="2012-10" db="EMBL/GenBank/DDBJ databases">
        <authorList>
            <consortium name="Gibbon Genome Sequencing Consortium"/>
        </authorList>
    </citation>
    <scope>NUCLEOTIDE SEQUENCE [LARGE SCALE GENOMIC DNA]</scope>
</reference>
<protein>
    <submittedName>
        <fullName evidence="2">Uncharacterized protein</fullName>
    </submittedName>
</protein>
<feature type="region of interest" description="Disordered" evidence="1">
    <location>
        <begin position="168"/>
        <end position="194"/>
    </location>
</feature>
<dbReference type="Proteomes" id="UP000001073">
    <property type="component" value="Chromosome 20"/>
</dbReference>
<feature type="region of interest" description="Disordered" evidence="1">
    <location>
        <begin position="1"/>
        <end position="41"/>
    </location>
</feature>
<organism evidence="2 3">
    <name type="scientific">Nomascus leucogenys</name>
    <name type="common">Northern white-cheeked gibbon</name>
    <name type="synonym">Hylobates leucogenys</name>
    <dbReference type="NCBI Taxonomy" id="61853"/>
    <lineage>
        <taxon>Eukaryota</taxon>
        <taxon>Metazoa</taxon>
        <taxon>Chordata</taxon>
        <taxon>Craniata</taxon>
        <taxon>Vertebrata</taxon>
        <taxon>Euteleostomi</taxon>
        <taxon>Mammalia</taxon>
        <taxon>Eutheria</taxon>
        <taxon>Euarchontoglires</taxon>
        <taxon>Primates</taxon>
        <taxon>Haplorrhini</taxon>
        <taxon>Catarrhini</taxon>
        <taxon>Hylobatidae</taxon>
        <taxon>Nomascus</taxon>
    </lineage>
</organism>
<name>G1RB75_NOMLE</name>
<dbReference type="InParanoid" id="G1RB75"/>
<evidence type="ECO:0000313" key="3">
    <source>
        <dbReference type="Proteomes" id="UP000001073"/>
    </source>
</evidence>
<proteinExistence type="predicted"/>
<dbReference type="AlphaFoldDB" id="G1RB75"/>
<reference evidence="2" key="3">
    <citation type="submission" date="2025-09" db="UniProtKB">
        <authorList>
            <consortium name="Ensembl"/>
        </authorList>
    </citation>
    <scope>IDENTIFICATION</scope>
</reference>
<dbReference type="eggNOG" id="ENOG502TEMS">
    <property type="taxonomic scope" value="Eukaryota"/>
</dbReference>
<sequence>MGWGGGSTLTPAGASVQEPPLAQPSLGSPIPRAPHPVSVQTDTCSGVAMGTSGRVSVAHTAVCGHTEGMHACVCAHLHVFTRTGHCWRCPHSGVRGPPCRCAHAQQGHVHRRVCVLAPESGSCPTPHTVHSAPGARTCLGAPGSLSICHLCVHVCAHTYSGTPVCVHGRGSHGSPRRPRLSPATDANRDLPGGQLVGCRAGSGSGLGHGSSGLGLGP</sequence>
<evidence type="ECO:0000313" key="2">
    <source>
        <dbReference type="Ensembl" id="ENSNLEP00000010472.2"/>
    </source>
</evidence>
<accession>G1RB75</accession>
<keyword evidence="3" id="KW-1185">Reference proteome</keyword>
<dbReference type="EMBL" id="ADFV01109352">
    <property type="status" value="NOT_ANNOTATED_CDS"/>
    <property type="molecule type" value="Genomic_DNA"/>
</dbReference>
<dbReference type="HOGENOM" id="CLU_1402010_0_0_1"/>
<dbReference type="EMBL" id="ADFV01109353">
    <property type="status" value="NOT_ANNOTATED_CDS"/>
    <property type="molecule type" value="Genomic_DNA"/>
</dbReference>
<dbReference type="OMA" id="HTEGMHA"/>
<evidence type="ECO:0000256" key="1">
    <source>
        <dbReference type="SAM" id="MobiDB-lite"/>
    </source>
</evidence>
<dbReference type="Ensembl" id="ENSNLET00000010984.2">
    <property type="protein sequence ID" value="ENSNLEP00000010472.2"/>
    <property type="gene ID" value="ENSNLEG00000008588.2"/>
</dbReference>
<dbReference type="GeneTree" id="ENSGT00410000028639"/>